<comment type="caution">
    <text evidence="3">The sequence shown here is derived from an EMBL/GenBank/DDBJ whole genome shotgun (WGS) entry which is preliminary data.</text>
</comment>
<dbReference type="GO" id="GO:0071555">
    <property type="term" value="P:cell wall organization"/>
    <property type="evidence" value="ECO:0007669"/>
    <property type="project" value="InterPro"/>
</dbReference>
<dbReference type="GO" id="GO:0030288">
    <property type="term" value="C:outer membrane-bounded periplasmic space"/>
    <property type="evidence" value="ECO:0007669"/>
    <property type="project" value="InterPro"/>
</dbReference>
<dbReference type="HOGENOM" id="CLU_076533_0_1_6"/>
<dbReference type="InterPro" id="IPR016147">
    <property type="entry name" value="Pili_assmbl_chaperone_N"/>
</dbReference>
<evidence type="ECO:0000256" key="1">
    <source>
        <dbReference type="SAM" id="SignalP"/>
    </source>
</evidence>
<dbReference type="SUPFAM" id="SSF49354">
    <property type="entry name" value="PapD-like"/>
    <property type="match status" value="1"/>
</dbReference>
<name>S3TZ01_9GAMM</name>
<sequence>MSMKLNLNPLKMGLHGSLLMVSTLFASSTAFAQATFLIWPIYPKIEENEKAAAVWLQNTGKSDAMVQIRVFKWNQNNQQDAYDEQTEIIPSPPVARIKAGEKHMLRLTKAATVVDGKEQAYRIIVDELPVKLNPDADKEASKVSFQMRYSIPLFAYGKGLGSGLTEASQKTNLKNPLAKPVLSWWVKNNAQGKPELYIKNSGLKFSRLSGIKLSPASQQMALGNAAFGYILAQSTMKFDLDANLLKSLNSQSTLYGVDSSGVKQELIEIRKEG</sequence>
<dbReference type="Pfam" id="PF00345">
    <property type="entry name" value="PapD_N"/>
    <property type="match status" value="1"/>
</dbReference>
<dbReference type="PANTHER" id="PTHR30251">
    <property type="entry name" value="PILUS ASSEMBLY CHAPERONE"/>
    <property type="match status" value="1"/>
</dbReference>
<feature type="domain" description="Pili assembly chaperone N-terminal" evidence="2">
    <location>
        <begin position="46"/>
        <end position="155"/>
    </location>
</feature>
<evidence type="ECO:0000313" key="4">
    <source>
        <dbReference type="Proteomes" id="UP000014559"/>
    </source>
</evidence>
<dbReference type="InterPro" id="IPR008962">
    <property type="entry name" value="PapD-like_sf"/>
</dbReference>
<dbReference type="EMBL" id="ATGK01000006">
    <property type="protein sequence ID" value="EPG40840.1"/>
    <property type="molecule type" value="Genomic_DNA"/>
</dbReference>
<feature type="signal peptide" evidence="1">
    <location>
        <begin position="1"/>
        <end position="32"/>
    </location>
</feature>
<proteinExistence type="predicted"/>
<accession>S3TZ01</accession>
<gene>
    <name evidence="3" type="ORF">F907_00671</name>
</gene>
<dbReference type="AlphaFoldDB" id="S3TZ01"/>
<dbReference type="Proteomes" id="UP000014559">
    <property type="component" value="Unassembled WGS sequence"/>
</dbReference>
<dbReference type="Gene3D" id="2.60.40.10">
    <property type="entry name" value="Immunoglobulins"/>
    <property type="match status" value="1"/>
</dbReference>
<dbReference type="InterPro" id="IPR013783">
    <property type="entry name" value="Ig-like_fold"/>
</dbReference>
<keyword evidence="1" id="KW-0732">Signal</keyword>
<dbReference type="InterPro" id="IPR050643">
    <property type="entry name" value="Periplasmic_pilus_chap"/>
</dbReference>
<feature type="chain" id="PRO_5004524020" evidence="1">
    <location>
        <begin position="33"/>
        <end position="273"/>
    </location>
</feature>
<reference evidence="3 4" key="1">
    <citation type="submission" date="2013-06" db="EMBL/GenBank/DDBJ databases">
        <title>The Genome Sequence of Acinetobacter sp. NIPH 2036.</title>
        <authorList>
            <consortium name="The Broad Institute Genome Sequencing Platform"/>
            <consortium name="The Broad Institute Genome Sequencing Center for Infectious Disease"/>
            <person name="Cerqueira G."/>
            <person name="Feldgarden M."/>
            <person name="Courvalin P."/>
            <person name="Perichon B."/>
            <person name="Grillot-Courvalin C."/>
            <person name="Clermont D."/>
            <person name="Rocha E."/>
            <person name="Yoon E.-J."/>
            <person name="Nemec A."/>
            <person name="Young S.K."/>
            <person name="Zeng Q."/>
            <person name="Gargeya S."/>
            <person name="Fitzgerald M."/>
            <person name="Abouelleil A."/>
            <person name="Alvarado L."/>
            <person name="Berlin A.M."/>
            <person name="Chapman S.B."/>
            <person name="Dewar J."/>
            <person name="Goldberg J."/>
            <person name="Griggs A."/>
            <person name="Gujja S."/>
            <person name="Hansen M."/>
            <person name="Howarth C."/>
            <person name="Imamovic A."/>
            <person name="Larimer J."/>
            <person name="McCowan C."/>
            <person name="Murphy C."/>
            <person name="Pearson M."/>
            <person name="Priest M."/>
            <person name="Roberts A."/>
            <person name="Saif S."/>
            <person name="Shea T."/>
            <person name="Sykes S."/>
            <person name="Wortman J."/>
            <person name="Nusbaum C."/>
            <person name="Birren B."/>
        </authorList>
    </citation>
    <scope>NUCLEOTIDE SEQUENCE [LARGE SCALE GENOMIC DNA]</scope>
    <source>
        <strain evidence="3 4">NIPH 2036</strain>
    </source>
</reference>
<dbReference type="PANTHER" id="PTHR30251:SF4">
    <property type="entry name" value="SLR1668 PROTEIN"/>
    <property type="match status" value="1"/>
</dbReference>
<dbReference type="PATRIC" id="fig|1217696.3.peg.653"/>
<protein>
    <submittedName>
        <fullName evidence="3">Fimbrial chaperone</fullName>
    </submittedName>
</protein>
<evidence type="ECO:0000259" key="2">
    <source>
        <dbReference type="Pfam" id="PF00345"/>
    </source>
</evidence>
<organism evidence="3 4">
    <name type="scientific">Acinetobacter colistiniresistens</name>
    <dbReference type="NCBI Taxonomy" id="280145"/>
    <lineage>
        <taxon>Bacteria</taxon>
        <taxon>Pseudomonadati</taxon>
        <taxon>Pseudomonadota</taxon>
        <taxon>Gammaproteobacteria</taxon>
        <taxon>Moraxellales</taxon>
        <taxon>Moraxellaceae</taxon>
        <taxon>Acinetobacter</taxon>
    </lineage>
</organism>
<evidence type="ECO:0000313" key="3">
    <source>
        <dbReference type="EMBL" id="EPG40840.1"/>
    </source>
</evidence>